<dbReference type="PANTHER" id="PTHR12928">
    <property type="entry name" value="FRG1 PROTEIN"/>
    <property type="match status" value="1"/>
</dbReference>
<dbReference type="InterPro" id="IPR010414">
    <property type="entry name" value="FRG1"/>
</dbReference>
<dbReference type="SUPFAM" id="SSF50405">
    <property type="entry name" value="Actin-crosslinking proteins"/>
    <property type="match status" value="1"/>
</dbReference>
<gene>
    <name evidence="5" type="ORF">CVLEPA_LOCUS15255</name>
</gene>
<dbReference type="InterPro" id="IPR008999">
    <property type="entry name" value="Actin-crosslinking"/>
</dbReference>
<name>A0ABP0FXE0_CLALP</name>
<evidence type="ECO:0000313" key="6">
    <source>
        <dbReference type="Proteomes" id="UP001642483"/>
    </source>
</evidence>
<proteinExistence type="inferred from homology"/>
<feature type="compositionally biased region" description="Basic and acidic residues" evidence="4">
    <location>
        <begin position="190"/>
        <end position="204"/>
    </location>
</feature>
<comment type="subcellular location">
    <subcellularLocation>
        <location evidence="1">Nucleus</location>
        <location evidence="1">Nucleolus</location>
    </subcellularLocation>
</comment>
<comment type="caution">
    <text evidence="5">The sequence shown here is derived from an EMBL/GenBank/DDBJ whole genome shotgun (WGS) entry which is preliminary data.</text>
</comment>
<evidence type="ECO:0000256" key="1">
    <source>
        <dbReference type="ARBA" id="ARBA00004604"/>
    </source>
</evidence>
<dbReference type="Proteomes" id="UP001642483">
    <property type="component" value="Unassembled WGS sequence"/>
</dbReference>
<dbReference type="EMBL" id="CAWYQH010000097">
    <property type="protein sequence ID" value="CAK8684266.1"/>
    <property type="molecule type" value="Genomic_DNA"/>
</dbReference>
<dbReference type="PANTHER" id="PTHR12928:SF0">
    <property type="entry name" value="FSHD REGION GENE 1"/>
    <property type="match status" value="1"/>
</dbReference>
<accession>A0ABP0FXE0</accession>
<feature type="compositionally biased region" description="Basic residues" evidence="4">
    <location>
        <begin position="17"/>
        <end position="32"/>
    </location>
</feature>
<protein>
    <submittedName>
        <fullName evidence="5">Uncharacterized protein</fullName>
    </submittedName>
</protein>
<evidence type="ECO:0000256" key="3">
    <source>
        <dbReference type="ARBA" id="ARBA00023242"/>
    </source>
</evidence>
<evidence type="ECO:0000256" key="2">
    <source>
        <dbReference type="ARBA" id="ARBA00010878"/>
    </source>
</evidence>
<organism evidence="5 6">
    <name type="scientific">Clavelina lepadiformis</name>
    <name type="common">Light-bulb sea squirt</name>
    <name type="synonym">Ascidia lepadiformis</name>
    <dbReference type="NCBI Taxonomy" id="159417"/>
    <lineage>
        <taxon>Eukaryota</taxon>
        <taxon>Metazoa</taxon>
        <taxon>Chordata</taxon>
        <taxon>Tunicata</taxon>
        <taxon>Ascidiacea</taxon>
        <taxon>Aplousobranchia</taxon>
        <taxon>Clavelinidae</taxon>
        <taxon>Clavelina</taxon>
    </lineage>
</organism>
<keyword evidence="6" id="KW-1185">Reference proteome</keyword>
<reference evidence="5 6" key="1">
    <citation type="submission" date="2024-02" db="EMBL/GenBank/DDBJ databases">
        <authorList>
            <person name="Daric V."/>
            <person name="Darras S."/>
        </authorList>
    </citation>
    <scope>NUCLEOTIDE SEQUENCE [LARGE SCALE GENOMIC DNA]</scope>
</reference>
<feature type="region of interest" description="Disordered" evidence="4">
    <location>
        <begin position="1"/>
        <end position="51"/>
    </location>
</feature>
<evidence type="ECO:0000256" key="4">
    <source>
        <dbReference type="SAM" id="MobiDB-lite"/>
    </source>
</evidence>
<feature type="compositionally biased region" description="Basic and acidic residues" evidence="4">
    <location>
        <begin position="33"/>
        <end position="51"/>
    </location>
</feature>
<comment type="similarity">
    <text evidence="2">Belongs to the FRG1 family.</text>
</comment>
<sequence>MSDYTKVRNTKLLFKGEKRKRNKDKKKHKKRKRDDDAEQIRREQQEKDTKAHGGWWLASNIEEFKGTIAIEMGKHIYVSAMDNGMFTLGAPRPEGEGPDLPEQLTCVVVSDTKIALKTGFGKYLTLDRQNKVVGVSDAISSKEQWEPVFQDGKMALMASNGCFVNCNDEGDLEATSRMAGKDELLQIRSIAERNEKTDDGRPTEESSASNMKECEINYVKKFQSWQDHRLRLNEDEVSKLDNAKDSGKLHETLLDRRSKMKSDRYCM</sequence>
<dbReference type="Gene3D" id="2.80.10.50">
    <property type="match status" value="1"/>
</dbReference>
<evidence type="ECO:0000313" key="5">
    <source>
        <dbReference type="EMBL" id="CAK8684266.1"/>
    </source>
</evidence>
<dbReference type="Pfam" id="PF06229">
    <property type="entry name" value="FRG1"/>
    <property type="match status" value="1"/>
</dbReference>
<feature type="region of interest" description="Disordered" evidence="4">
    <location>
        <begin position="190"/>
        <end position="210"/>
    </location>
</feature>
<dbReference type="CDD" id="cd23338">
    <property type="entry name" value="beta-trefoil_FSCN_FRG1"/>
    <property type="match status" value="1"/>
</dbReference>
<keyword evidence="3" id="KW-0539">Nucleus</keyword>